<dbReference type="Proteomes" id="UP000391919">
    <property type="component" value="Unassembled WGS sequence"/>
</dbReference>
<keyword evidence="1" id="KW-0472">Membrane</keyword>
<keyword evidence="4" id="KW-1185">Reference proteome</keyword>
<dbReference type="AlphaFoldDB" id="A0A5J4JKI3"/>
<keyword evidence="1" id="KW-1133">Transmembrane helix</keyword>
<sequence>MKPIKPVIIASILVLAFSFLIPALVVLPFQNEKASGKLNEKKQPKGEKETDSIQVSVYRSMEKKIDRMPMEDYVAGVVAAEMPAQFRMEALKAQALTARTFIVNRLLYGGNSDLPQNADVTDTVNDQVYLSNDELKKIWGKQYRAKLNKIKKAVSATKGEIITYHNKPIDAAFFSTSNGYTENAKDYWTNPVPYLKSVKSPWDKTSPKFKKETVISVPVFEQKLGIKLSSNDMGTVLSRTKGKRVAKIQIAGNVFTGRQVRDKLSLPSSDFTWVRKGNEIVVTTKGYGHGVGMSQYGANGMAKEGKDYKAIVTYYYKGVEIVPIDAIVNPRMLAEK</sequence>
<dbReference type="GO" id="GO:0030435">
    <property type="term" value="P:sporulation resulting in formation of a cellular spore"/>
    <property type="evidence" value="ECO:0007669"/>
    <property type="project" value="InterPro"/>
</dbReference>
<evidence type="ECO:0000313" key="4">
    <source>
        <dbReference type="Proteomes" id="UP000391919"/>
    </source>
</evidence>
<dbReference type="NCBIfam" id="TIGR02870">
    <property type="entry name" value="spore_II_D"/>
    <property type="match status" value="1"/>
</dbReference>
<organism evidence="3 4">
    <name type="scientific">Weizmannia acidilactici</name>
    <dbReference type="NCBI Taxonomy" id="2607726"/>
    <lineage>
        <taxon>Bacteria</taxon>
        <taxon>Bacillati</taxon>
        <taxon>Bacillota</taxon>
        <taxon>Bacilli</taxon>
        <taxon>Bacillales</taxon>
        <taxon>Bacillaceae</taxon>
        <taxon>Heyndrickxia</taxon>
    </lineage>
</organism>
<evidence type="ECO:0000259" key="2">
    <source>
        <dbReference type="Pfam" id="PF08486"/>
    </source>
</evidence>
<reference evidence="3 4" key="1">
    <citation type="submission" date="2019-09" db="EMBL/GenBank/DDBJ databases">
        <title>Draft genome sequence of Bacillus sp. JC-7.</title>
        <authorList>
            <person name="Tanaka N."/>
            <person name="Shiwa Y."/>
            <person name="Fujita N."/>
            <person name="Tanasupawat S."/>
        </authorList>
    </citation>
    <scope>NUCLEOTIDE SEQUENCE [LARGE SCALE GENOMIC DNA]</scope>
    <source>
        <strain evidence="3 4">JC-7</strain>
    </source>
</reference>
<dbReference type="InterPro" id="IPR051922">
    <property type="entry name" value="Bact_Sporulation_Assoc"/>
</dbReference>
<dbReference type="InterPro" id="IPR013693">
    <property type="entry name" value="SpoIID/LytB_N"/>
</dbReference>
<feature type="domain" description="Sporulation stage II protein D amidase enhancer LytB N-terminal" evidence="2">
    <location>
        <begin position="60"/>
        <end position="164"/>
    </location>
</feature>
<feature type="transmembrane region" description="Helical" evidence="1">
    <location>
        <begin position="7"/>
        <end position="29"/>
    </location>
</feature>
<dbReference type="GO" id="GO:0030288">
    <property type="term" value="C:outer membrane-bounded periplasmic space"/>
    <property type="evidence" value="ECO:0007669"/>
    <property type="project" value="TreeGrafter"/>
</dbReference>
<accession>A0A5J4JKI3</accession>
<proteinExistence type="predicted"/>
<dbReference type="EMBL" id="BKZQ01000007">
    <property type="protein sequence ID" value="GER69464.1"/>
    <property type="molecule type" value="Genomic_DNA"/>
</dbReference>
<dbReference type="NCBIfam" id="TIGR02669">
    <property type="entry name" value="SpoIID_LytB"/>
    <property type="match status" value="1"/>
</dbReference>
<dbReference type="Pfam" id="PF08486">
    <property type="entry name" value="SpoIID"/>
    <property type="match status" value="1"/>
</dbReference>
<dbReference type="InterPro" id="IPR013486">
    <property type="entry name" value="SpoIID/LytB"/>
</dbReference>
<keyword evidence="1" id="KW-0812">Transmembrane</keyword>
<gene>
    <name evidence="3" type="primary">spoIID</name>
    <name evidence="3" type="ORF">BpJC7_07670</name>
</gene>
<protein>
    <submittedName>
        <fullName evidence="3">Stage II sporulation protein D</fullName>
    </submittedName>
</protein>
<dbReference type="InterPro" id="IPR014225">
    <property type="entry name" value="Spore_II_D_firmicutes"/>
</dbReference>
<evidence type="ECO:0000256" key="1">
    <source>
        <dbReference type="SAM" id="Phobius"/>
    </source>
</evidence>
<dbReference type="PANTHER" id="PTHR30032:SF4">
    <property type="entry name" value="AMIDASE ENHANCER"/>
    <property type="match status" value="1"/>
</dbReference>
<name>A0A5J4JKI3_9BACI</name>
<dbReference type="PANTHER" id="PTHR30032">
    <property type="entry name" value="N-ACETYLMURAMOYL-L-ALANINE AMIDASE-RELATED"/>
    <property type="match status" value="1"/>
</dbReference>
<comment type="caution">
    <text evidence="3">The sequence shown here is derived from an EMBL/GenBank/DDBJ whole genome shotgun (WGS) entry which is preliminary data.</text>
</comment>
<evidence type="ECO:0000313" key="3">
    <source>
        <dbReference type="EMBL" id="GER69464.1"/>
    </source>
</evidence>
<dbReference type="RefSeq" id="WP_151705848.1">
    <property type="nucleotide sequence ID" value="NZ_BKZQ01000007.1"/>
</dbReference>